<feature type="region of interest" description="Disordered" evidence="1">
    <location>
        <begin position="167"/>
        <end position="210"/>
    </location>
</feature>
<feature type="compositionally biased region" description="Basic and acidic residues" evidence="1">
    <location>
        <begin position="248"/>
        <end position="270"/>
    </location>
</feature>
<reference evidence="2 3" key="1">
    <citation type="journal article" date="2018" name="Cell">
        <title>The Chara Genome: Secondary Complexity and Implications for Plant Terrestrialization.</title>
        <authorList>
            <person name="Nishiyama T."/>
            <person name="Sakayama H."/>
            <person name="Vries J.D."/>
            <person name="Buschmann H."/>
            <person name="Saint-Marcoux D."/>
            <person name="Ullrich K.K."/>
            <person name="Haas F.B."/>
            <person name="Vanderstraeten L."/>
            <person name="Becker D."/>
            <person name="Lang D."/>
            <person name="Vosolsobe S."/>
            <person name="Rombauts S."/>
            <person name="Wilhelmsson P.K.I."/>
            <person name="Janitza P."/>
            <person name="Kern R."/>
            <person name="Heyl A."/>
            <person name="Rumpler F."/>
            <person name="Villalobos L.I.A.C."/>
            <person name="Clay J.M."/>
            <person name="Skokan R."/>
            <person name="Toyoda A."/>
            <person name="Suzuki Y."/>
            <person name="Kagoshima H."/>
            <person name="Schijlen E."/>
            <person name="Tajeshwar N."/>
            <person name="Catarino B."/>
            <person name="Hetherington A.J."/>
            <person name="Saltykova A."/>
            <person name="Bonnot C."/>
            <person name="Breuninger H."/>
            <person name="Symeonidi A."/>
            <person name="Radhakrishnan G.V."/>
            <person name="Van Nieuwerburgh F."/>
            <person name="Deforce D."/>
            <person name="Chang C."/>
            <person name="Karol K.G."/>
            <person name="Hedrich R."/>
            <person name="Ulvskov P."/>
            <person name="Glockner G."/>
            <person name="Delwiche C.F."/>
            <person name="Petrasek J."/>
            <person name="Van de Peer Y."/>
            <person name="Friml J."/>
            <person name="Beilby M."/>
            <person name="Dolan L."/>
            <person name="Kohara Y."/>
            <person name="Sugano S."/>
            <person name="Fujiyama A."/>
            <person name="Delaux P.-M."/>
            <person name="Quint M."/>
            <person name="TheiBen G."/>
            <person name="Hagemann M."/>
            <person name="Harholt J."/>
            <person name="Dunand C."/>
            <person name="Zachgo S."/>
            <person name="Langdale J."/>
            <person name="Maumus F."/>
            <person name="Straeten D.V.D."/>
            <person name="Gould S.B."/>
            <person name="Rensing S.A."/>
        </authorList>
    </citation>
    <scope>NUCLEOTIDE SEQUENCE [LARGE SCALE GENOMIC DNA]</scope>
    <source>
        <strain evidence="2 3">S276</strain>
    </source>
</reference>
<evidence type="ECO:0000313" key="2">
    <source>
        <dbReference type="EMBL" id="GBG83119.1"/>
    </source>
</evidence>
<dbReference type="Proteomes" id="UP000265515">
    <property type="component" value="Unassembled WGS sequence"/>
</dbReference>
<dbReference type="AlphaFoldDB" id="A0A388LLC3"/>
<feature type="compositionally biased region" description="Gly residues" evidence="1">
    <location>
        <begin position="9"/>
        <end position="37"/>
    </location>
</feature>
<evidence type="ECO:0000256" key="1">
    <source>
        <dbReference type="SAM" id="MobiDB-lite"/>
    </source>
</evidence>
<sequence length="285" mass="29309">MPQPPLGGQHLGGGGRGDGGDGAGPGGGGDGGDGSRSGGDEAKGKGSGETSSEPKGSSGKGSSGKGSSGKGLGGKGSGGKGPGGNGSGGKRRAFWSHESSRTESYSEGIRDSGMRDKAALRSYQVRVHSHSSARTLFHDAGERKVLEGPATGLLETRPSEYDHYASRGASIDFQSKSASDPGEEELSQDAHAVHREEETQHWPPSRVSDDLNAGVLETGASVHLHHPSEGVSVNLESKGAPPWGKGELSQEAHAAQREEETQHWPPHEVQEGLDAGVFETDASEH</sequence>
<organism evidence="2 3">
    <name type="scientific">Chara braunii</name>
    <name type="common">Braun's stonewort</name>
    <dbReference type="NCBI Taxonomy" id="69332"/>
    <lineage>
        <taxon>Eukaryota</taxon>
        <taxon>Viridiplantae</taxon>
        <taxon>Streptophyta</taxon>
        <taxon>Charophyceae</taxon>
        <taxon>Charales</taxon>
        <taxon>Characeae</taxon>
        <taxon>Chara</taxon>
    </lineage>
</organism>
<feature type="region of interest" description="Disordered" evidence="1">
    <location>
        <begin position="225"/>
        <end position="285"/>
    </location>
</feature>
<accession>A0A388LLC3</accession>
<dbReference type="EMBL" id="BFEA01000429">
    <property type="protein sequence ID" value="GBG83119.1"/>
    <property type="molecule type" value="Genomic_DNA"/>
</dbReference>
<name>A0A388LLC3_CHABU</name>
<gene>
    <name evidence="2" type="ORF">CBR_g36737</name>
</gene>
<dbReference type="Gramene" id="GBG83119">
    <property type="protein sequence ID" value="GBG83119"/>
    <property type="gene ID" value="CBR_g36737"/>
</dbReference>
<comment type="caution">
    <text evidence="2">The sequence shown here is derived from an EMBL/GenBank/DDBJ whole genome shotgun (WGS) entry which is preliminary data.</text>
</comment>
<feature type="compositionally biased region" description="Gly residues" evidence="1">
    <location>
        <begin position="58"/>
        <end position="88"/>
    </location>
</feature>
<evidence type="ECO:0000313" key="3">
    <source>
        <dbReference type="Proteomes" id="UP000265515"/>
    </source>
</evidence>
<feature type="compositionally biased region" description="Low complexity" evidence="1">
    <location>
        <begin position="48"/>
        <end position="57"/>
    </location>
</feature>
<proteinExistence type="predicted"/>
<feature type="region of interest" description="Disordered" evidence="1">
    <location>
        <begin position="1"/>
        <end position="113"/>
    </location>
</feature>
<keyword evidence="3" id="KW-1185">Reference proteome</keyword>
<dbReference type="OMA" id="CHHISLV"/>
<feature type="compositionally biased region" description="Basic and acidic residues" evidence="1">
    <location>
        <begin position="191"/>
        <end position="200"/>
    </location>
</feature>
<protein>
    <submittedName>
        <fullName evidence="2">Uncharacterized protein</fullName>
    </submittedName>
</protein>